<evidence type="ECO:0000256" key="8">
    <source>
        <dbReference type="ARBA" id="ARBA00022989"/>
    </source>
</evidence>
<keyword evidence="7 11" id="KW-0067">ATP-binding</keyword>
<feature type="domain" description="Clp1 P-loop" evidence="15">
    <location>
        <begin position="122"/>
        <end position="309"/>
    </location>
</feature>
<dbReference type="Pfam" id="PF16573">
    <property type="entry name" value="CLP1_N"/>
    <property type="match status" value="1"/>
</dbReference>
<evidence type="ECO:0000256" key="9">
    <source>
        <dbReference type="ARBA" id="ARBA00023136"/>
    </source>
</evidence>
<gene>
    <name evidence="16" type="primary">cbc</name>
    <name evidence="16" type="ORF">CEXT_336861</name>
</gene>
<dbReference type="InterPro" id="IPR038239">
    <property type="entry name" value="Clp1_N_sf"/>
</dbReference>
<evidence type="ECO:0000259" key="15">
    <source>
        <dbReference type="Pfam" id="PF16575"/>
    </source>
</evidence>
<feature type="domain" description="Clp1 C-terminal" evidence="13">
    <location>
        <begin position="314"/>
        <end position="421"/>
    </location>
</feature>
<feature type="binding site" evidence="11">
    <location>
        <begin position="125"/>
        <end position="130"/>
    </location>
    <ligand>
        <name>ATP</name>
        <dbReference type="ChEBI" id="CHEBI:30616"/>
    </ligand>
</feature>
<feature type="binding site" evidence="11">
    <location>
        <position position="23"/>
    </location>
    <ligand>
        <name>ATP</name>
        <dbReference type="ChEBI" id="CHEBI:30616"/>
    </ligand>
</feature>
<keyword evidence="5 12" id="KW-0812">Transmembrane</keyword>
<dbReference type="Pfam" id="PF16575">
    <property type="entry name" value="CLP1_P"/>
    <property type="match status" value="1"/>
</dbReference>
<dbReference type="Gene3D" id="2.40.30.330">
    <property type="entry name" value="Pre-mRNA cleavage complex subunit Clp1, C-terminal domain"/>
    <property type="match status" value="1"/>
</dbReference>
<dbReference type="InterPro" id="IPR032324">
    <property type="entry name" value="Clp1_N"/>
</dbReference>
<feature type="binding site" evidence="11">
    <location>
        <position position="63"/>
    </location>
    <ligand>
        <name>ATP</name>
        <dbReference type="ChEBI" id="CHEBI:30616"/>
    </ligand>
</feature>
<dbReference type="InterPro" id="IPR045116">
    <property type="entry name" value="Clp1/Grc3"/>
</dbReference>
<dbReference type="GO" id="GO:0005524">
    <property type="term" value="F:ATP binding"/>
    <property type="evidence" value="ECO:0007669"/>
    <property type="project" value="UniProtKB-UniRule"/>
</dbReference>
<evidence type="ECO:0000256" key="5">
    <source>
        <dbReference type="ARBA" id="ARBA00022692"/>
    </source>
</evidence>
<keyword evidence="9 12" id="KW-0472">Membrane</keyword>
<dbReference type="GO" id="GO:0031124">
    <property type="term" value="P:mRNA 3'-end processing"/>
    <property type="evidence" value="ECO:0007669"/>
    <property type="project" value="UniProtKB-UniRule"/>
</dbReference>
<comment type="function">
    <text evidence="11">Required for endonucleolytic cleavage during polyadenylation-dependent pre-mRNA 3'-end formation.</text>
</comment>
<comment type="similarity">
    <text evidence="3">Belongs to the UPF0389 family.</text>
</comment>
<evidence type="ECO:0000256" key="6">
    <source>
        <dbReference type="ARBA" id="ARBA00022741"/>
    </source>
</evidence>
<accession>A0AAV4SFB0</accession>
<name>A0AAV4SFB0_CAEEX</name>
<dbReference type="Proteomes" id="UP001054945">
    <property type="component" value="Unassembled WGS sequence"/>
</dbReference>
<reference evidence="16 17" key="1">
    <citation type="submission" date="2021-06" db="EMBL/GenBank/DDBJ databases">
        <title>Caerostris extrusa draft genome.</title>
        <authorList>
            <person name="Kono N."/>
            <person name="Arakawa K."/>
        </authorList>
    </citation>
    <scope>NUCLEOTIDE SEQUENCE [LARGE SCALE GENOMIC DNA]</scope>
</reference>
<organism evidence="16 17">
    <name type="scientific">Caerostris extrusa</name>
    <name type="common">Bark spider</name>
    <name type="synonym">Caerostris bankana</name>
    <dbReference type="NCBI Taxonomy" id="172846"/>
    <lineage>
        <taxon>Eukaryota</taxon>
        <taxon>Metazoa</taxon>
        <taxon>Ecdysozoa</taxon>
        <taxon>Arthropoda</taxon>
        <taxon>Chelicerata</taxon>
        <taxon>Arachnida</taxon>
        <taxon>Araneae</taxon>
        <taxon>Araneomorphae</taxon>
        <taxon>Entelegynae</taxon>
        <taxon>Araneoidea</taxon>
        <taxon>Araneidae</taxon>
        <taxon>Caerostris</taxon>
    </lineage>
</organism>
<sequence length="518" mass="58206">MTEETEVTAEPDAQEFKLEEQTELRFEVEANCKVVIELKSGTAEIFGTELVKNKKFNFSSGEKVAVFTWHGCTLELLGKPEVSYIAKETPMVFYANLHGVLEHMREKAEKEDSKGPIVLITGPADVGKTTLCRILLNYAVRLNHRPVFVDLDVELSSVSIPGTIAALPVERVADVEEGFSSTAPLVLHYGHKSPATNIMLYNTLVSKLAAVIDSRSSDINKKARASGCVINTGGWVKNEGYLSIKHAAKTFEANLILVIDQERLYNELVRDLATDINIVFVPKSGGVVERSQHARAEAQDSRIRQYFYGLKTHLYPHSFDVKFSDMKVYKIGAPSLPDSCMPLGMKPEDNRTKLVPVQNGQNLLHHILSISYADNLEEEVVSTNVVGFVCVTNINAERQSVTMLSPQPRPLPKTIFLIGDVHLDDDKREATHRPNLLEKYLLVWMKKYPSVAEVPKYVKPDLMEKVRNKTRIKLNIYFCIVTAFVCLLMVYSGKKAAERGESVRKMNVQWHEEQNAKK</sequence>
<dbReference type="PANTHER" id="PTHR12755:SF6">
    <property type="entry name" value="POLYRIBONUCLEOTIDE 5'-HYDROXYL-KINASE CLP1"/>
    <property type="match status" value="1"/>
</dbReference>
<dbReference type="FunFam" id="2.40.30.330:FF:000001">
    <property type="entry name" value="Protein CLP1 homolog"/>
    <property type="match status" value="1"/>
</dbReference>
<protein>
    <recommendedName>
        <fullName evidence="11">Protein CLP1 homolog</fullName>
    </recommendedName>
</protein>
<evidence type="ECO:0000256" key="7">
    <source>
        <dbReference type="ARBA" id="ARBA00022840"/>
    </source>
</evidence>
<evidence type="ECO:0000256" key="10">
    <source>
        <dbReference type="ARBA" id="ARBA00023242"/>
    </source>
</evidence>
<dbReference type="Gene3D" id="2.60.120.1030">
    <property type="entry name" value="Clp1, DNA binding domain"/>
    <property type="match status" value="1"/>
</dbReference>
<feature type="domain" description="Clp1 N-terminal" evidence="14">
    <location>
        <begin position="17"/>
        <end position="108"/>
    </location>
</feature>
<dbReference type="InterPro" id="IPR010655">
    <property type="entry name" value="Clp1_C"/>
</dbReference>
<dbReference type="EMBL" id="BPLR01009335">
    <property type="protein sequence ID" value="GIY31160.1"/>
    <property type="molecule type" value="Genomic_DNA"/>
</dbReference>
<dbReference type="InterPro" id="IPR032319">
    <property type="entry name" value="CLP1_P"/>
</dbReference>
<comment type="caution">
    <text evidence="16">The sequence shown here is derived from an EMBL/GenBank/DDBJ whole genome shotgun (WGS) entry which is preliminary data.</text>
</comment>
<evidence type="ECO:0000256" key="2">
    <source>
        <dbReference type="ARBA" id="ARBA00004167"/>
    </source>
</evidence>
<keyword evidence="4 11" id="KW-0507">mRNA processing</keyword>
<dbReference type="GO" id="GO:0006388">
    <property type="term" value="P:tRNA splicing, via endonucleolytic cleavage and ligation"/>
    <property type="evidence" value="ECO:0007669"/>
    <property type="project" value="TreeGrafter"/>
</dbReference>
<evidence type="ECO:0000256" key="4">
    <source>
        <dbReference type="ARBA" id="ARBA00022664"/>
    </source>
</evidence>
<dbReference type="SUPFAM" id="SSF52540">
    <property type="entry name" value="P-loop containing nucleoside triphosphate hydrolases"/>
    <property type="match status" value="1"/>
</dbReference>
<dbReference type="Pfam" id="PF06388">
    <property type="entry name" value="DUF1075"/>
    <property type="match status" value="1"/>
</dbReference>
<dbReference type="AlphaFoldDB" id="A0AAV4SFB0"/>
<comment type="similarity">
    <text evidence="11">Belongs to the Clp1 family. Clp1 subfamily.</text>
</comment>
<dbReference type="GO" id="GO:0005849">
    <property type="term" value="C:mRNA cleavage factor complex"/>
    <property type="evidence" value="ECO:0007669"/>
    <property type="project" value="InterPro"/>
</dbReference>
<dbReference type="InterPro" id="IPR009432">
    <property type="entry name" value="DUF1075"/>
</dbReference>
<evidence type="ECO:0000259" key="13">
    <source>
        <dbReference type="Pfam" id="PF06807"/>
    </source>
</evidence>
<dbReference type="Gene3D" id="3.40.50.300">
    <property type="entry name" value="P-loop containing nucleotide triphosphate hydrolases"/>
    <property type="match status" value="1"/>
</dbReference>
<dbReference type="HAMAP" id="MF_03035">
    <property type="entry name" value="Clp1"/>
    <property type="match status" value="1"/>
</dbReference>
<evidence type="ECO:0000256" key="3">
    <source>
        <dbReference type="ARBA" id="ARBA00007363"/>
    </source>
</evidence>
<keyword evidence="10 11" id="KW-0539">Nucleus</keyword>
<dbReference type="GO" id="GO:0016020">
    <property type="term" value="C:membrane"/>
    <property type="evidence" value="ECO:0007669"/>
    <property type="project" value="UniProtKB-SubCell"/>
</dbReference>
<evidence type="ECO:0000259" key="14">
    <source>
        <dbReference type="Pfam" id="PF16573"/>
    </source>
</evidence>
<dbReference type="GO" id="GO:0051731">
    <property type="term" value="F:polynucleotide 5'-hydroxyl-kinase activity"/>
    <property type="evidence" value="ECO:0007669"/>
    <property type="project" value="InterPro"/>
</dbReference>
<evidence type="ECO:0000256" key="12">
    <source>
        <dbReference type="SAM" id="Phobius"/>
    </source>
</evidence>
<dbReference type="FunFam" id="2.60.120.1030:FF:000001">
    <property type="entry name" value="Protein CLP1 homolog 5"/>
    <property type="match status" value="1"/>
</dbReference>
<evidence type="ECO:0000313" key="16">
    <source>
        <dbReference type="EMBL" id="GIY31160.1"/>
    </source>
</evidence>
<keyword evidence="8 12" id="KW-1133">Transmembrane helix</keyword>
<keyword evidence="6 11" id="KW-0547">Nucleotide-binding</keyword>
<comment type="subcellular location">
    <subcellularLocation>
        <location evidence="2">Membrane</location>
        <topology evidence="2">Single-pass membrane protein</topology>
    </subcellularLocation>
    <subcellularLocation>
        <location evidence="1 11">Nucleus</location>
    </subcellularLocation>
</comment>
<proteinExistence type="inferred from homology"/>
<evidence type="ECO:0000256" key="11">
    <source>
        <dbReference type="HAMAP-Rule" id="MF_03035"/>
    </source>
</evidence>
<dbReference type="InterPro" id="IPR027417">
    <property type="entry name" value="P-loop_NTPase"/>
</dbReference>
<dbReference type="InterPro" id="IPR028606">
    <property type="entry name" value="Clp1"/>
</dbReference>
<dbReference type="Pfam" id="PF06807">
    <property type="entry name" value="Clp1"/>
    <property type="match status" value="1"/>
</dbReference>
<dbReference type="PANTHER" id="PTHR12755">
    <property type="entry name" value="CLEAVAGE/POLYADENYLATION FACTOR IA SUBUNIT CLP1P"/>
    <property type="match status" value="1"/>
</dbReference>
<feature type="transmembrane region" description="Helical" evidence="12">
    <location>
        <begin position="474"/>
        <end position="491"/>
    </location>
</feature>
<evidence type="ECO:0000256" key="1">
    <source>
        <dbReference type="ARBA" id="ARBA00004123"/>
    </source>
</evidence>
<dbReference type="InterPro" id="IPR038238">
    <property type="entry name" value="Clp1_C_sf"/>
</dbReference>
<evidence type="ECO:0000313" key="17">
    <source>
        <dbReference type="Proteomes" id="UP001054945"/>
    </source>
</evidence>
<keyword evidence="17" id="KW-1185">Reference proteome</keyword>